<dbReference type="PANTHER" id="PTHR43832">
    <property type="match status" value="1"/>
</dbReference>
<accession>A0A1X7P8D4</accession>
<gene>
    <name evidence="1" type="ORF">SAMN02982922_3484</name>
</gene>
<name>A0A1X7P8D4_9HYPH</name>
<evidence type="ECO:0000313" key="1">
    <source>
        <dbReference type="EMBL" id="SMH47265.1"/>
    </source>
</evidence>
<dbReference type="CDD" id="cd02440">
    <property type="entry name" value="AdoMet_MTases"/>
    <property type="match status" value="1"/>
</dbReference>
<reference evidence="2" key="1">
    <citation type="submission" date="2017-04" db="EMBL/GenBank/DDBJ databases">
        <authorList>
            <person name="Varghese N."/>
            <person name="Submissions S."/>
        </authorList>
    </citation>
    <scope>NUCLEOTIDE SEQUENCE [LARGE SCALE GENOMIC DNA]</scope>
    <source>
        <strain evidence="2">B5P</strain>
    </source>
</reference>
<protein>
    <submittedName>
        <fullName evidence="1">Cyclopropane-fatty-acyl-phospholipid synthase</fullName>
    </submittedName>
</protein>
<dbReference type="Pfam" id="PF02353">
    <property type="entry name" value="CMAS"/>
    <property type="match status" value="1"/>
</dbReference>
<dbReference type="Gene3D" id="3.40.50.150">
    <property type="entry name" value="Vaccinia Virus protein VP39"/>
    <property type="match status" value="1"/>
</dbReference>
<dbReference type="FunFam" id="3.40.50.150:FF:000554">
    <property type="entry name" value="Cation-transporting ATPase"/>
    <property type="match status" value="1"/>
</dbReference>
<keyword evidence="2" id="KW-1185">Reference proteome</keyword>
<dbReference type="Proteomes" id="UP000193083">
    <property type="component" value="Unassembled WGS sequence"/>
</dbReference>
<organism evidence="1 2">
    <name type="scientific">Mesorhizobium australicum</name>
    <dbReference type="NCBI Taxonomy" id="536018"/>
    <lineage>
        <taxon>Bacteria</taxon>
        <taxon>Pseudomonadati</taxon>
        <taxon>Pseudomonadota</taxon>
        <taxon>Alphaproteobacteria</taxon>
        <taxon>Hyphomicrobiales</taxon>
        <taxon>Phyllobacteriaceae</taxon>
        <taxon>Mesorhizobium</taxon>
    </lineage>
</organism>
<dbReference type="PANTHER" id="PTHR43832:SF1">
    <property type="entry name" value="S-ADENOSYL-L-METHIONINE-DEPENDENT METHYLTRANSFERASES SUPERFAMILY PROTEIN"/>
    <property type="match status" value="1"/>
</dbReference>
<evidence type="ECO:0000313" key="2">
    <source>
        <dbReference type="Proteomes" id="UP000193083"/>
    </source>
</evidence>
<sequence length="347" mass="39269">MSLATTAIAAAERLPLPDAALRFGVNRLVARTSRELAAGGGAQARDFARAMEDWPIAVHVEQANEQHYELPPAFFQIALGPRRKYSCCLYATAETTLADAEIAALEETCAHAALEDGQDVLELGCGWGSLSLFMAERFPASRIVAVSNSTPQRLYIESEVERRRLKNLTVLTADMNAFTTDATFDRIVSVEMFEHMANWRALFARARSWIRLDGYMFLHVFTHRDSPYRFDHADKADWIAQHFFTGGIMPSHDLADQFGEVFAVVQDWRWSGQHYERTALDWLRNFDSNRAAIEAIFRNVYGTEASLWMRRWRLFFLATAGLFGHAGGEEWGVSHYLLRPASPKAVR</sequence>
<dbReference type="SUPFAM" id="SSF53335">
    <property type="entry name" value="S-adenosyl-L-methionine-dependent methyltransferases"/>
    <property type="match status" value="1"/>
</dbReference>
<dbReference type="RefSeq" id="WP_085465300.1">
    <property type="nucleotide sequence ID" value="NZ_FXBL01000004.1"/>
</dbReference>
<proteinExistence type="predicted"/>
<dbReference type="EMBL" id="FXBL01000004">
    <property type="protein sequence ID" value="SMH47265.1"/>
    <property type="molecule type" value="Genomic_DNA"/>
</dbReference>
<dbReference type="AlphaFoldDB" id="A0A1X7P8D4"/>
<dbReference type="OrthoDB" id="9782855at2"/>
<dbReference type="InterPro" id="IPR029063">
    <property type="entry name" value="SAM-dependent_MTases_sf"/>
</dbReference>